<organism evidence="2 3">
    <name type="scientific">Candidatus Coprenecus avistercoris</name>
    <dbReference type="NCBI Taxonomy" id="2840730"/>
    <lineage>
        <taxon>Bacteria</taxon>
        <taxon>Pseudomonadati</taxon>
        <taxon>Bacteroidota</taxon>
        <taxon>Bacteroidia</taxon>
        <taxon>Bacteroidales</taxon>
        <taxon>Rikenellaceae</taxon>
        <taxon>Rikenellaceae incertae sedis</taxon>
        <taxon>Candidatus Coprenecus</taxon>
    </lineage>
</organism>
<evidence type="ECO:0000256" key="1">
    <source>
        <dbReference type="SAM" id="MobiDB-lite"/>
    </source>
</evidence>
<dbReference type="Gene3D" id="1.25.40.10">
    <property type="entry name" value="Tetratricopeptide repeat domain"/>
    <property type="match status" value="2"/>
</dbReference>
<feature type="compositionally biased region" description="Acidic residues" evidence="1">
    <location>
        <begin position="508"/>
        <end position="523"/>
    </location>
</feature>
<protein>
    <submittedName>
        <fullName evidence="2">Sel1 repeat family protein</fullName>
    </submittedName>
</protein>
<evidence type="ECO:0000313" key="3">
    <source>
        <dbReference type="Proteomes" id="UP000886744"/>
    </source>
</evidence>
<dbReference type="Proteomes" id="UP000886744">
    <property type="component" value="Unassembled WGS sequence"/>
</dbReference>
<dbReference type="SUPFAM" id="SSF81901">
    <property type="entry name" value="HCP-like"/>
    <property type="match status" value="2"/>
</dbReference>
<name>A0A9D1J746_9BACT</name>
<dbReference type="InterPro" id="IPR050767">
    <property type="entry name" value="Sel1_AlgK"/>
</dbReference>
<feature type="region of interest" description="Disordered" evidence="1">
    <location>
        <begin position="500"/>
        <end position="532"/>
    </location>
</feature>
<dbReference type="PANTHER" id="PTHR11102:SF160">
    <property type="entry name" value="ERAD-ASSOCIATED E3 UBIQUITIN-PROTEIN LIGASE COMPONENT HRD3"/>
    <property type="match status" value="1"/>
</dbReference>
<dbReference type="AlphaFoldDB" id="A0A9D1J746"/>
<dbReference type="EMBL" id="DVHI01000106">
    <property type="protein sequence ID" value="HIR63576.1"/>
    <property type="molecule type" value="Genomic_DNA"/>
</dbReference>
<dbReference type="InterPro" id="IPR011990">
    <property type="entry name" value="TPR-like_helical_dom_sf"/>
</dbReference>
<reference evidence="2" key="2">
    <citation type="journal article" date="2021" name="PeerJ">
        <title>Extensive microbial diversity within the chicken gut microbiome revealed by metagenomics and culture.</title>
        <authorList>
            <person name="Gilroy R."/>
            <person name="Ravi A."/>
            <person name="Getino M."/>
            <person name="Pursley I."/>
            <person name="Horton D.L."/>
            <person name="Alikhan N.F."/>
            <person name="Baker D."/>
            <person name="Gharbi K."/>
            <person name="Hall N."/>
            <person name="Watson M."/>
            <person name="Adriaenssens E.M."/>
            <person name="Foster-Nyarko E."/>
            <person name="Jarju S."/>
            <person name="Secka A."/>
            <person name="Antonio M."/>
            <person name="Oren A."/>
            <person name="Chaudhuri R.R."/>
            <person name="La Ragione R."/>
            <person name="Hildebrand F."/>
            <person name="Pallen M.J."/>
        </authorList>
    </citation>
    <scope>NUCLEOTIDE SEQUENCE</scope>
    <source>
        <strain evidence="2">ChiHjej13B12-12457</strain>
    </source>
</reference>
<sequence>MENECVIKLYSSYSDRGSVSSTLKREVPVDASAIVPGRALPDWPFSAEPPVVDYYDGEYMELSFEGKQLKVRVGGEMPELFSAEVPKNIHVRESVVGYLSIEAVRPCVSRDFPGMFRRGSFNALVQTFLSDKAFADDPTAVKRLMWTFLAGENLFFLHDSTLAKLRQSADTGNRYALYGLGRYHYYVRPDETSDSIAERCFRKAYEKGYPEGAAGLALMYRCGDIGLVDRLRAKTLLAEAMEQGCDLAAFAYIRDLIFGRSGLKSDPAKAIELLNELIRDQGDNPMWRYMRGWAVQVTGSFPDAKDDYEAAAHGGIIAAWSDLACALSFNENDELADPEAFSAALAVGAEHRDCYCVYLQALCQVEDFDNMQRYSQLCARDRYISLLEKAYGMGSKEAALSLGNTYHYGLYNTVENYGEAYKWYARASILGSGDAYGQLYLMSLNGDIEEEGDAQYFRDICALKGARYGSEAMLSEAVEAYRQGRLTAFAPEIEQYYLPLSDGQGAQEEPDETDIPYEDEYPDDDGRYDAYV</sequence>
<dbReference type="InterPro" id="IPR006597">
    <property type="entry name" value="Sel1-like"/>
</dbReference>
<dbReference type="SMART" id="SM00671">
    <property type="entry name" value="SEL1"/>
    <property type="match status" value="3"/>
</dbReference>
<dbReference type="Pfam" id="PF08238">
    <property type="entry name" value="Sel1"/>
    <property type="match status" value="4"/>
</dbReference>
<evidence type="ECO:0000313" key="2">
    <source>
        <dbReference type="EMBL" id="HIR63576.1"/>
    </source>
</evidence>
<dbReference type="PANTHER" id="PTHR11102">
    <property type="entry name" value="SEL-1-LIKE PROTEIN"/>
    <property type="match status" value="1"/>
</dbReference>
<gene>
    <name evidence="2" type="ORF">IAC94_08695</name>
</gene>
<comment type="caution">
    <text evidence="2">The sequence shown here is derived from an EMBL/GenBank/DDBJ whole genome shotgun (WGS) entry which is preliminary data.</text>
</comment>
<reference evidence="2" key="1">
    <citation type="submission" date="2020-10" db="EMBL/GenBank/DDBJ databases">
        <authorList>
            <person name="Gilroy R."/>
        </authorList>
    </citation>
    <scope>NUCLEOTIDE SEQUENCE</scope>
    <source>
        <strain evidence="2">ChiHjej13B12-12457</strain>
    </source>
</reference>
<proteinExistence type="predicted"/>
<accession>A0A9D1J746</accession>